<evidence type="ECO:0000256" key="1">
    <source>
        <dbReference type="ARBA" id="ARBA00022490"/>
    </source>
</evidence>
<dbReference type="Gene3D" id="3.40.50.180">
    <property type="entry name" value="Methylesterase CheB, C-terminal domain"/>
    <property type="match status" value="1"/>
</dbReference>
<keyword evidence="3" id="KW-0378">Hydrolase</keyword>
<keyword evidence="1" id="KW-0963">Cytoplasm</keyword>
<comment type="caution">
    <text evidence="8">The sequence shown here is derived from an EMBL/GenBank/DDBJ whole genome shotgun (WGS) entry which is preliminary data.</text>
</comment>
<feature type="domain" description="Response regulatory" evidence="7">
    <location>
        <begin position="27"/>
        <end position="144"/>
    </location>
</feature>
<proteinExistence type="predicted"/>
<evidence type="ECO:0000256" key="4">
    <source>
        <dbReference type="ARBA" id="ARBA00039140"/>
    </source>
</evidence>
<keyword evidence="9" id="KW-1185">Reference proteome</keyword>
<dbReference type="PROSITE" id="PS50110">
    <property type="entry name" value="RESPONSE_REGULATORY"/>
    <property type="match status" value="1"/>
</dbReference>
<accession>A0ABX0JX18</accession>
<dbReference type="Proteomes" id="UP000635278">
    <property type="component" value="Unassembled WGS sequence"/>
</dbReference>
<keyword evidence="2" id="KW-0145">Chemotaxis</keyword>
<dbReference type="InterPro" id="IPR000673">
    <property type="entry name" value="Sig_transdc_resp-reg_Me-estase"/>
</dbReference>
<dbReference type="SMART" id="SM00448">
    <property type="entry name" value="REC"/>
    <property type="match status" value="1"/>
</dbReference>
<dbReference type="Gene3D" id="3.40.50.2300">
    <property type="match status" value="1"/>
</dbReference>
<dbReference type="InterPro" id="IPR035909">
    <property type="entry name" value="CheB_C"/>
</dbReference>
<dbReference type="Pfam" id="PF00072">
    <property type="entry name" value="Response_reg"/>
    <property type="match status" value="1"/>
</dbReference>
<evidence type="ECO:0000256" key="5">
    <source>
        <dbReference type="ARBA" id="ARBA00048267"/>
    </source>
</evidence>
<dbReference type="SUPFAM" id="SSF52172">
    <property type="entry name" value="CheY-like"/>
    <property type="match status" value="1"/>
</dbReference>
<dbReference type="RefSeq" id="WP_173584900.1">
    <property type="nucleotide sequence ID" value="NZ_WOTB01000039.1"/>
</dbReference>
<protein>
    <recommendedName>
        <fullName evidence="4">protein-glutamate methylesterase</fullName>
        <ecNumber evidence="4">3.1.1.61</ecNumber>
    </recommendedName>
</protein>
<evidence type="ECO:0000259" key="7">
    <source>
        <dbReference type="PROSITE" id="PS50110"/>
    </source>
</evidence>
<evidence type="ECO:0000313" key="8">
    <source>
        <dbReference type="EMBL" id="NHN86568.1"/>
    </source>
</evidence>
<gene>
    <name evidence="8" type="ORF">GOB93_18315</name>
</gene>
<dbReference type="InterPro" id="IPR011006">
    <property type="entry name" value="CheY-like_superfamily"/>
</dbReference>
<evidence type="ECO:0000256" key="3">
    <source>
        <dbReference type="ARBA" id="ARBA00022801"/>
    </source>
</evidence>
<comment type="catalytic activity">
    <reaction evidence="5">
        <text>[protein]-L-glutamate 5-O-methyl ester + H2O = L-glutamyl-[protein] + methanol + H(+)</text>
        <dbReference type="Rhea" id="RHEA:23236"/>
        <dbReference type="Rhea" id="RHEA-COMP:10208"/>
        <dbReference type="Rhea" id="RHEA-COMP:10311"/>
        <dbReference type="ChEBI" id="CHEBI:15377"/>
        <dbReference type="ChEBI" id="CHEBI:15378"/>
        <dbReference type="ChEBI" id="CHEBI:17790"/>
        <dbReference type="ChEBI" id="CHEBI:29973"/>
        <dbReference type="ChEBI" id="CHEBI:82795"/>
        <dbReference type="EC" id="3.1.1.61"/>
    </reaction>
</comment>
<sequence length="372" mass="38550">MSDEIFSLEAALNRGKSRSSGGLTVVRVLIVDDNATVRQILGDAVRVIAGADVCGEAIDSEETFDLISRAKPDLIVMRADLPGMSGLQITRSIMVRNPVPIVVMIDAQSSDPEIAFESLRSGALALIPRPVSGSETSDVIGHMVACVRTAMTRKGAQFRIPDTPPLLASFSPPRLIALIADAGATGSLMRMLDDLPPLSVPVLLSVDIDNAFFPAFVSWLDASIRQEVVAAAPSGEGVLAPDRIYVLSSEMIATVTPGATLSISAPPPGQSSAGIGDVSAADLLLFTMAQSLGSAAMAVLFGHIGNAGVSGLLAIKRIGGCTLAEFPALCPFAQAPVLASQIHASEICGSPADLAICLRDIADCHDKTGRVS</sequence>
<name>A0ABX0JX18_9PROT</name>
<evidence type="ECO:0000313" key="9">
    <source>
        <dbReference type="Proteomes" id="UP000635278"/>
    </source>
</evidence>
<dbReference type="InterPro" id="IPR001789">
    <property type="entry name" value="Sig_transdc_resp-reg_receiver"/>
</dbReference>
<dbReference type="PANTHER" id="PTHR42872:SF6">
    <property type="entry name" value="PROTEIN-GLUTAMATE METHYLESTERASE_PROTEIN-GLUTAMINE GLUTAMINASE"/>
    <property type="match status" value="1"/>
</dbReference>
<reference evidence="8 9" key="1">
    <citation type="journal article" date="2020" name="Int. J. Syst. Evol. Microbiol.">
        <title>Novel acetic acid bacteria from cider fermentations: Acetobacter conturbans sp. nov. and Acetobacter fallax sp. nov.</title>
        <authorList>
            <person name="Sombolestani A.S."/>
            <person name="Cleenwerck I."/>
            <person name="Cnockaert M."/>
            <person name="Borremans W."/>
            <person name="Wieme A.D."/>
            <person name="De Vuyst L."/>
            <person name="Vandamme P."/>
        </authorList>
    </citation>
    <scope>NUCLEOTIDE SEQUENCE [LARGE SCALE GENOMIC DNA]</scope>
    <source>
        <strain evidence="8 9">LMG 30640</strain>
    </source>
</reference>
<dbReference type="EMBL" id="WOTB01000039">
    <property type="protein sequence ID" value="NHN86568.1"/>
    <property type="molecule type" value="Genomic_DNA"/>
</dbReference>
<organism evidence="8 9">
    <name type="scientific">Acetobacter musti</name>
    <dbReference type="NCBI Taxonomy" id="864732"/>
    <lineage>
        <taxon>Bacteria</taxon>
        <taxon>Pseudomonadati</taxon>
        <taxon>Pseudomonadota</taxon>
        <taxon>Alphaproteobacteria</taxon>
        <taxon>Acetobacterales</taxon>
        <taxon>Acetobacteraceae</taxon>
        <taxon>Acetobacter</taxon>
    </lineage>
</organism>
<dbReference type="EC" id="3.1.1.61" evidence="4"/>
<evidence type="ECO:0000256" key="6">
    <source>
        <dbReference type="PROSITE-ProRule" id="PRU00169"/>
    </source>
</evidence>
<comment type="caution">
    <text evidence="6">Lacks conserved residue(s) required for the propagation of feature annotation.</text>
</comment>
<dbReference type="SUPFAM" id="SSF52738">
    <property type="entry name" value="Methylesterase CheB, C-terminal domain"/>
    <property type="match status" value="1"/>
</dbReference>
<dbReference type="PANTHER" id="PTHR42872">
    <property type="entry name" value="PROTEIN-GLUTAMATE METHYLESTERASE/PROTEIN-GLUTAMINE GLUTAMINASE"/>
    <property type="match status" value="1"/>
</dbReference>
<evidence type="ECO:0000256" key="2">
    <source>
        <dbReference type="ARBA" id="ARBA00022500"/>
    </source>
</evidence>
<dbReference type="Pfam" id="PF01339">
    <property type="entry name" value="CheB_methylest"/>
    <property type="match status" value="1"/>
</dbReference>